<feature type="domain" description="PA" evidence="2">
    <location>
        <begin position="95"/>
        <end position="168"/>
    </location>
</feature>
<dbReference type="SUPFAM" id="SSF52025">
    <property type="entry name" value="PA domain"/>
    <property type="match status" value="1"/>
</dbReference>
<organism evidence="3 4">
    <name type="scientific">Riccia fluitans</name>
    <dbReference type="NCBI Taxonomy" id="41844"/>
    <lineage>
        <taxon>Eukaryota</taxon>
        <taxon>Viridiplantae</taxon>
        <taxon>Streptophyta</taxon>
        <taxon>Embryophyta</taxon>
        <taxon>Marchantiophyta</taxon>
        <taxon>Marchantiopsida</taxon>
        <taxon>Marchantiidae</taxon>
        <taxon>Marchantiales</taxon>
        <taxon>Ricciaceae</taxon>
        <taxon>Riccia</taxon>
    </lineage>
</organism>
<dbReference type="SUPFAM" id="SSF53756">
    <property type="entry name" value="UDP-Glycosyltransferase/glycogen phosphorylase"/>
    <property type="match status" value="1"/>
</dbReference>
<dbReference type="AlphaFoldDB" id="A0ABD1YQF1"/>
<dbReference type="PANTHER" id="PTHR10795">
    <property type="entry name" value="PROPROTEIN CONVERTASE SUBTILISIN/KEXIN"/>
    <property type="match status" value="1"/>
</dbReference>
<gene>
    <name evidence="3" type="ORF">R1flu_004484</name>
</gene>
<dbReference type="Pfam" id="PF02225">
    <property type="entry name" value="PA"/>
    <property type="match status" value="1"/>
</dbReference>
<sequence length="231" mass="24552">MICSFVDLKNELTEGRGLVLTSCTLKMEVLSYSGCNSIMESTLRGVPIAGFPMYAEQGMKWKGESLADDDLDENKFYPLIDGASAPAPGGNSSASKYCLANSLDPAKVKGKIVACLRGITARVDKSYQVKVAGGIGVVLINPPENGNELLADRHVLPALSLGYEAGQEVYKYIKSTSNPQASILPTRTVLGVKPAPVLTAFSSQGPNTLIPDLNKHLLKLIASLISPVTIE</sequence>
<comment type="caution">
    <text evidence="3">The sequence shown here is derived from an EMBL/GenBank/DDBJ whole genome shotgun (WGS) entry which is preliminary data.</text>
</comment>
<comment type="similarity">
    <text evidence="1">Belongs to the peptidase S8 family.</text>
</comment>
<proteinExistence type="inferred from homology"/>
<reference evidence="3 4" key="1">
    <citation type="submission" date="2024-09" db="EMBL/GenBank/DDBJ databases">
        <title>Chromosome-scale assembly of Riccia fluitans.</title>
        <authorList>
            <person name="Paukszto L."/>
            <person name="Sawicki J."/>
            <person name="Karawczyk K."/>
            <person name="Piernik-Szablinska J."/>
            <person name="Szczecinska M."/>
            <person name="Mazdziarz M."/>
        </authorList>
    </citation>
    <scope>NUCLEOTIDE SEQUENCE [LARGE SCALE GENOMIC DNA]</scope>
    <source>
        <strain evidence="3">Rf_01</strain>
        <tissue evidence="3">Aerial parts of the thallus</tissue>
    </source>
</reference>
<dbReference type="InterPro" id="IPR045051">
    <property type="entry name" value="SBT"/>
</dbReference>
<evidence type="ECO:0000313" key="4">
    <source>
        <dbReference type="Proteomes" id="UP001605036"/>
    </source>
</evidence>
<dbReference type="Proteomes" id="UP001605036">
    <property type="component" value="Unassembled WGS sequence"/>
</dbReference>
<dbReference type="EMBL" id="JBHFFA010000003">
    <property type="protein sequence ID" value="KAL2633005.1"/>
    <property type="molecule type" value="Genomic_DNA"/>
</dbReference>
<evidence type="ECO:0000259" key="2">
    <source>
        <dbReference type="Pfam" id="PF02225"/>
    </source>
</evidence>
<keyword evidence="4" id="KW-1185">Reference proteome</keyword>
<protein>
    <recommendedName>
        <fullName evidence="2">PA domain-containing protein</fullName>
    </recommendedName>
</protein>
<evidence type="ECO:0000313" key="3">
    <source>
        <dbReference type="EMBL" id="KAL2633005.1"/>
    </source>
</evidence>
<dbReference type="FunFam" id="3.50.30.30:FF:000005">
    <property type="entry name" value="subtilisin-like protease SBT1.5"/>
    <property type="match status" value="1"/>
</dbReference>
<dbReference type="Gene3D" id="3.50.30.30">
    <property type="match status" value="1"/>
</dbReference>
<dbReference type="InterPro" id="IPR046450">
    <property type="entry name" value="PA_dom_sf"/>
</dbReference>
<evidence type="ECO:0000256" key="1">
    <source>
        <dbReference type="ARBA" id="ARBA00011073"/>
    </source>
</evidence>
<dbReference type="Gene3D" id="3.40.50.2000">
    <property type="entry name" value="Glycogen Phosphorylase B"/>
    <property type="match status" value="1"/>
</dbReference>
<dbReference type="CDD" id="cd02120">
    <property type="entry name" value="PA_subtilisin_like"/>
    <property type="match status" value="1"/>
</dbReference>
<name>A0ABD1YQF1_9MARC</name>
<accession>A0ABD1YQF1</accession>
<dbReference type="InterPro" id="IPR003137">
    <property type="entry name" value="PA_domain"/>
</dbReference>